<dbReference type="RefSeq" id="WP_307486334.1">
    <property type="nucleotide sequence ID" value="NZ_JAUSUF010000006.1"/>
</dbReference>
<reference evidence="1 2" key="1">
    <citation type="submission" date="2023-07" db="EMBL/GenBank/DDBJ databases">
        <title>Genomic Encyclopedia of Type Strains, Phase IV (KMG-IV): sequencing the most valuable type-strain genomes for metagenomic binning, comparative biology and taxonomic classification.</title>
        <authorList>
            <person name="Goeker M."/>
        </authorList>
    </citation>
    <scope>NUCLEOTIDE SEQUENCE [LARGE SCALE GENOMIC DNA]</scope>
    <source>
        <strain evidence="1 2">DSM 20694</strain>
    </source>
</reference>
<organism evidence="1 2">
    <name type="scientific">Eubacterium multiforme</name>
    <dbReference type="NCBI Taxonomy" id="83339"/>
    <lineage>
        <taxon>Bacteria</taxon>
        <taxon>Bacillati</taxon>
        <taxon>Bacillota</taxon>
        <taxon>Clostridia</taxon>
        <taxon>Eubacteriales</taxon>
        <taxon>Eubacteriaceae</taxon>
        <taxon>Eubacterium</taxon>
    </lineage>
</organism>
<evidence type="ECO:0000313" key="1">
    <source>
        <dbReference type="EMBL" id="MDQ0150033.1"/>
    </source>
</evidence>
<protein>
    <recommendedName>
        <fullName evidence="3">Phage major tail protein, phi13 family</fullName>
    </recommendedName>
</protein>
<proteinExistence type="predicted"/>
<accession>A0ABT9UUM4</accession>
<dbReference type="EMBL" id="JAUSUF010000006">
    <property type="protein sequence ID" value="MDQ0150033.1"/>
    <property type="molecule type" value="Genomic_DNA"/>
</dbReference>
<evidence type="ECO:0000313" key="2">
    <source>
        <dbReference type="Proteomes" id="UP001228504"/>
    </source>
</evidence>
<evidence type="ECO:0008006" key="3">
    <source>
        <dbReference type="Google" id="ProtNLM"/>
    </source>
</evidence>
<name>A0ABT9UUM4_9FIRM</name>
<comment type="caution">
    <text evidence="1">The sequence shown here is derived from an EMBL/GenBank/DDBJ whole genome shotgun (WGS) entry which is preliminary data.</text>
</comment>
<dbReference type="Proteomes" id="UP001228504">
    <property type="component" value="Unassembled WGS sequence"/>
</dbReference>
<gene>
    <name evidence="1" type="ORF">J2S18_001969</name>
</gene>
<sequence length="188" mass="21082">MTIDYGNASEKNMLVDEGAVYIGDFTDVQATKGYVEALKDKVLGYFEDKLTINIKPKIDVIKNAAKKVKGWQRVSEWDVKITGDLLDLNEKLIESSLLDKVGEGHYVASYGIIAEEKYKDVLVVGENKSGDPTIILIRDVFNKEGIKFDMKGKENASFKISLENAYDGKIKPVEVFSNFTQMVKSKNE</sequence>
<keyword evidence="2" id="KW-1185">Reference proteome</keyword>